<evidence type="ECO:0000256" key="1">
    <source>
        <dbReference type="SAM" id="SignalP"/>
    </source>
</evidence>
<dbReference type="STRING" id="1004.SAMN05661012_01440"/>
<feature type="chain" id="PRO_5009666288" evidence="1">
    <location>
        <begin position="21"/>
        <end position="154"/>
    </location>
</feature>
<reference evidence="4 6" key="2">
    <citation type="submission" date="2023-11" db="EMBL/GenBank/DDBJ databases">
        <title>MicrobeMod: A computational toolkit for identifying prokaryotic methylation and restriction-modification with nanopore sequencing.</title>
        <authorList>
            <person name="Crits-Christoph A."/>
            <person name="Kang S.C."/>
            <person name="Lee H."/>
            <person name="Ostrov N."/>
        </authorList>
    </citation>
    <scope>NUCLEOTIDE SEQUENCE [LARGE SCALE GENOMIC DNA]</scope>
    <source>
        <strain evidence="4 6">ATCC 23090</strain>
    </source>
</reference>
<dbReference type="RefSeq" id="WP_083571407.1">
    <property type="nucleotide sequence ID" value="NZ_CBHWAX010000138.1"/>
</dbReference>
<protein>
    <submittedName>
        <fullName evidence="4">PepSY-like domain-containing protein</fullName>
    </submittedName>
    <submittedName>
        <fullName evidence="3">Putative beta-lactamase-inhibitor-like, PepSY-like</fullName>
    </submittedName>
</protein>
<organism evidence="3 5">
    <name type="scientific">Chitinophaga sancti</name>
    <dbReference type="NCBI Taxonomy" id="1004"/>
    <lineage>
        <taxon>Bacteria</taxon>
        <taxon>Pseudomonadati</taxon>
        <taxon>Bacteroidota</taxon>
        <taxon>Chitinophagia</taxon>
        <taxon>Chitinophagales</taxon>
        <taxon>Chitinophagaceae</taxon>
        <taxon>Chitinophaga</taxon>
    </lineage>
</organism>
<accession>A0A1K1NS84</accession>
<dbReference type="EMBL" id="CP140154">
    <property type="protein sequence ID" value="WQG87726.1"/>
    <property type="molecule type" value="Genomic_DNA"/>
</dbReference>
<proteinExistence type="predicted"/>
<dbReference type="Pfam" id="PF11396">
    <property type="entry name" value="PepSY_like"/>
    <property type="match status" value="1"/>
</dbReference>
<evidence type="ECO:0000313" key="3">
    <source>
        <dbReference type="EMBL" id="SFW38175.1"/>
    </source>
</evidence>
<dbReference type="Gene3D" id="3.10.450.360">
    <property type="match status" value="1"/>
</dbReference>
<feature type="signal peptide" evidence="1">
    <location>
        <begin position="1"/>
        <end position="20"/>
    </location>
</feature>
<evidence type="ECO:0000313" key="4">
    <source>
        <dbReference type="EMBL" id="WQG87726.1"/>
    </source>
</evidence>
<keyword evidence="6" id="KW-1185">Reference proteome</keyword>
<reference evidence="3 5" key="1">
    <citation type="submission" date="2016-11" db="EMBL/GenBank/DDBJ databases">
        <authorList>
            <person name="Jaros S."/>
            <person name="Januszkiewicz K."/>
            <person name="Wedrychowicz H."/>
        </authorList>
    </citation>
    <scope>NUCLEOTIDE SEQUENCE [LARGE SCALE GENOMIC DNA]</scope>
    <source>
        <strain evidence="3 5">DSM 784</strain>
    </source>
</reference>
<dbReference type="SUPFAM" id="SSF160574">
    <property type="entry name" value="BT0923-like"/>
    <property type="match status" value="1"/>
</dbReference>
<gene>
    <name evidence="3" type="ORF">SAMN05661012_01440</name>
    <name evidence="4" type="ORF">SR876_22620</name>
</gene>
<dbReference type="InterPro" id="IPR021533">
    <property type="entry name" value="PepSY-like"/>
</dbReference>
<dbReference type="EMBL" id="FPIZ01000004">
    <property type="protein sequence ID" value="SFW38175.1"/>
    <property type="molecule type" value="Genomic_DNA"/>
</dbReference>
<sequence>MKKLVLIFCVALVTSGTTFAQKKSAKKSKKVVAKTEMVAPAVVKDSFQQSFAGTDAKWTKNYGGNWVANFTREDVKTAAEFDKDGKWLATRSNYTEANLPQAVATGVKAKYPTATIKDGWKIERSDIASYYKVNIQDNGTEKAVLINEVGTIAE</sequence>
<evidence type="ECO:0000313" key="5">
    <source>
        <dbReference type="Proteomes" id="UP000183788"/>
    </source>
</evidence>
<keyword evidence="1" id="KW-0732">Signal</keyword>
<name>A0A1K1NS84_9BACT</name>
<evidence type="ECO:0000259" key="2">
    <source>
        <dbReference type="Pfam" id="PF11396"/>
    </source>
</evidence>
<dbReference type="OrthoDB" id="1430967at2"/>
<dbReference type="Proteomes" id="UP000183788">
    <property type="component" value="Unassembled WGS sequence"/>
</dbReference>
<dbReference type="Proteomes" id="UP001326715">
    <property type="component" value="Chromosome"/>
</dbReference>
<evidence type="ECO:0000313" key="6">
    <source>
        <dbReference type="Proteomes" id="UP001326715"/>
    </source>
</evidence>
<feature type="domain" description="Putative beta-lactamase-inhibitor-like PepSY-like" evidence="2">
    <location>
        <begin position="67"/>
        <end position="141"/>
    </location>
</feature>
<dbReference type="AlphaFoldDB" id="A0A1K1NS84"/>